<dbReference type="EMBL" id="BAAFRS010000118">
    <property type="protein sequence ID" value="GAB1222566.1"/>
    <property type="molecule type" value="Genomic_DNA"/>
</dbReference>
<evidence type="ECO:0000313" key="2">
    <source>
        <dbReference type="Proteomes" id="UP001628156"/>
    </source>
</evidence>
<evidence type="ECO:0000313" key="1">
    <source>
        <dbReference type="EMBL" id="GAB1222566.1"/>
    </source>
</evidence>
<protein>
    <submittedName>
        <fullName evidence="1">Uncharacterized protein</fullName>
    </submittedName>
</protein>
<sequence length="69" mass="8338">MRIYNQMMKCISKLPLSISFSNLLIQCFRNEIVHYNGKIYYKYINSCIHNIQNIYKMEMNRIKAIIKDS</sequence>
<gene>
    <name evidence="1" type="ORF">ENUP19_0118G0001</name>
</gene>
<dbReference type="Proteomes" id="UP001628156">
    <property type="component" value="Unassembled WGS sequence"/>
</dbReference>
<accession>A0ABQ0DI95</accession>
<reference evidence="1 2" key="1">
    <citation type="journal article" date="2019" name="PLoS Negl. Trop. Dis.">
        <title>Whole genome sequencing of Entamoeba nuttalli reveals mammalian host-related molecular signatures and a novel octapeptide-repeat surface protein.</title>
        <authorList>
            <person name="Tanaka M."/>
            <person name="Makiuchi T."/>
            <person name="Komiyama T."/>
            <person name="Shiina T."/>
            <person name="Osaki K."/>
            <person name="Tachibana H."/>
        </authorList>
    </citation>
    <scope>NUCLEOTIDE SEQUENCE [LARGE SCALE GENOMIC DNA]</scope>
    <source>
        <strain evidence="1 2">P19-061405</strain>
    </source>
</reference>
<name>A0ABQ0DI95_9EUKA</name>
<keyword evidence="2" id="KW-1185">Reference proteome</keyword>
<organism evidence="1 2">
    <name type="scientific">Entamoeba nuttalli</name>
    <dbReference type="NCBI Taxonomy" id="412467"/>
    <lineage>
        <taxon>Eukaryota</taxon>
        <taxon>Amoebozoa</taxon>
        <taxon>Evosea</taxon>
        <taxon>Archamoebae</taxon>
        <taxon>Mastigamoebida</taxon>
        <taxon>Entamoebidae</taxon>
        <taxon>Entamoeba</taxon>
    </lineage>
</organism>
<comment type="caution">
    <text evidence="1">The sequence shown here is derived from an EMBL/GenBank/DDBJ whole genome shotgun (WGS) entry which is preliminary data.</text>
</comment>
<proteinExistence type="predicted"/>